<feature type="domain" description="Ferric oxidoreductase" evidence="9">
    <location>
        <begin position="164"/>
        <end position="280"/>
    </location>
</feature>
<name>A0A5M8PFW6_9LECA</name>
<evidence type="ECO:0000256" key="7">
    <source>
        <dbReference type="SAM" id="MobiDB-lite"/>
    </source>
</evidence>
<evidence type="ECO:0000256" key="2">
    <source>
        <dbReference type="ARBA" id="ARBA00022448"/>
    </source>
</evidence>
<evidence type="ECO:0000256" key="4">
    <source>
        <dbReference type="ARBA" id="ARBA00022989"/>
    </source>
</evidence>
<keyword evidence="4 8" id="KW-1133">Transmembrane helix</keyword>
<evidence type="ECO:0000259" key="9">
    <source>
        <dbReference type="Pfam" id="PF01794"/>
    </source>
</evidence>
<evidence type="ECO:0000256" key="5">
    <source>
        <dbReference type="ARBA" id="ARBA00023065"/>
    </source>
</evidence>
<evidence type="ECO:0000256" key="1">
    <source>
        <dbReference type="ARBA" id="ARBA00004141"/>
    </source>
</evidence>
<feature type="transmembrane region" description="Helical" evidence="8">
    <location>
        <begin position="204"/>
        <end position="224"/>
    </location>
</feature>
<proteinExistence type="predicted"/>
<accession>A0A5M8PFW6</accession>
<feature type="compositionally biased region" description="Low complexity" evidence="7">
    <location>
        <begin position="330"/>
        <end position="340"/>
    </location>
</feature>
<dbReference type="PANTHER" id="PTHR32361">
    <property type="entry name" value="FERRIC/CUPRIC REDUCTASE TRANSMEMBRANE COMPONENT"/>
    <property type="match status" value="1"/>
</dbReference>
<keyword evidence="6 8" id="KW-0472">Membrane</keyword>
<dbReference type="Pfam" id="PF01794">
    <property type="entry name" value="Ferric_reduct"/>
    <property type="match status" value="1"/>
</dbReference>
<sequence>MERNLLRAGRLNKRLKMWLLISRRLHQTPSEPPMGWPYHFVDLNDEQKDRRRQLLDHYARLAQLSNLIPLVIAQISFASKRLWGPDIRRVRKERGSPLPANFHPRSNNSLSTIWRKLAWWLGGPIASGWGSRREWIIAGLWTAWLLILVVRDTGEDYLHLTKRFGIVAASQLPVHYLLSVKTPWSPIQYQMRMSHKQLNPYHRLLGRILVTFFTLHATLYLNFFTQTHLLLARLLSPDVLLGLLSLATLLTLITTTLARIRHHNYRLFYTLHLTLSLAILPPLYFHAPPLRSYILSTALIYLLNRLHRFLSPTPPPHPSPRIPHPPPNSPLHLPLSLTPLLLPPSAPPPSPQPKSTSSTACTASSPHPSPPLLPHPATTSPSPPSTPSPPPTSALTAPPSPRPPRAPPNPPPAPTPASKAPPARRRISRIWRGGV</sequence>
<evidence type="ECO:0000313" key="11">
    <source>
        <dbReference type="Proteomes" id="UP000324767"/>
    </source>
</evidence>
<dbReference type="GO" id="GO:0000293">
    <property type="term" value="F:ferric-chelate reductase activity"/>
    <property type="evidence" value="ECO:0007669"/>
    <property type="project" value="TreeGrafter"/>
</dbReference>
<dbReference type="PANTHER" id="PTHR32361:SF28">
    <property type="entry name" value="FRP1P"/>
    <property type="match status" value="1"/>
</dbReference>
<keyword evidence="3 8" id="KW-0812">Transmembrane</keyword>
<feature type="region of interest" description="Disordered" evidence="7">
    <location>
        <begin position="314"/>
        <end position="435"/>
    </location>
</feature>
<dbReference type="GO" id="GO:0006826">
    <property type="term" value="P:iron ion transport"/>
    <property type="evidence" value="ECO:0007669"/>
    <property type="project" value="TreeGrafter"/>
</dbReference>
<protein>
    <recommendedName>
        <fullName evidence="9">Ferric oxidoreductase domain-containing protein</fullName>
    </recommendedName>
</protein>
<dbReference type="AlphaFoldDB" id="A0A5M8PFW6"/>
<evidence type="ECO:0000256" key="8">
    <source>
        <dbReference type="SAM" id="Phobius"/>
    </source>
</evidence>
<dbReference type="GO" id="GO:0006879">
    <property type="term" value="P:intracellular iron ion homeostasis"/>
    <property type="evidence" value="ECO:0007669"/>
    <property type="project" value="TreeGrafter"/>
</dbReference>
<keyword evidence="2" id="KW-0813">Transport</keyword>
<feature type="compositionally biased region" description="Low complexity" evidence="7">
    <location>
        <begin position="353"/>
        <end position="366"/>
    </location>
</feature>
<keyword evidence="5" id="KW-0406">Ion transport</keyword>
<evidence type="ECO:0000256" key="3">
    <source>
        <dbReference type="ARBA" id="ARBA00022692"/>
    </source>
</evidence>
<dbReference type="GO" id="GO:0015677">
    <property type="term" value="P:copper ion import"/>
    <property type="evidence" value="ECO:0007669"/>
    <property type="project" value="TreeGrafter"/>
</dbReference>
<evidence type="ECO:0000256" key="6">
    <source>
        <dbReference type="ARBA" id="ARBA00023136"/>
    </source>
</evidence>
<feature type="compositionally biased region" description="Pro residues" evidence="7">
    <location>
        <begin position="381"/>
        <end position="415"/>
    </location>
</feature>
<comment type="caution">
    <text evidence="10">The sequence shown here is derived from an EMBL/GenBank/DDBJ whole genome shotgun (WGS) entry which is preliminary data.</text>
</comment>
<dbReference type="Proteomes" id="UP000324767">
    <property type="component" value="Unassembled WGS sequence"/>
</dbReference>
<dbReference type="InterPro" id="IPR051410">
    <property type="entry name" value="Ferric/Cupric_Reductase"/>
</dbReference>
<gene>
    <name evidence="10" type="ORF">FRX48_08167</name>
</gene>
<feature type="compositionally biased region" description="Pro residues" evidence="7">
    <location>
        <begin position="314"/>
        <end position="329"/>
    </location>
</feature>
<feature type="transmembrane region" description="Helical" evidence="8">
    <location>
        <begin position="239"/>
        <end position="260"/>
    </location>
</feature>
<comment type="subcellular location">
    <subcellularLocation>
        <location evidence="1">Membrane</location>
        <topology evidence="1">Multi-pass membrane protein</topology>
    </subcellularLocation>
</comment>
<feature type="compositionally biased region" description="Pro residues" evidence="7">
    <location>
        <begin position="341"/>
        <end position="352"/>
    </location>
</feature>
<reference evidence="10 11" key="1">
    <citation type="submission" date="2019-09" db="EMBL/GenBank/DDBJ databases">
        <title>The hologenome of the rock-dwelling lichen Lasallia pustulata.</title>
        <authorList>
            <person name="Greshake Tzovaras B."/>
            <person name="Segers F."/>
            <person name="Bicker A."/>
            <person name="Dal Grande F."/>
            <person name="Otte J."/>
            <person name="Hankeln T."/>
            <person name="Schmitt I."/>
            <person name="Ebersberger I."/>
        </authorList>
    </citation>
    <scope>NUCLEOTIDE SEQUENCE [LARGE SCALE GENOMIC DNA]</scope>
    <source>
        <strain evidence="10">A1-1</strain>
    </source>
</reference>
<dbReference type="GO" id="GO:0005886">
    <property type="term" value="C:plasma membrane"/>
    <property type="evidence" value="ECO:0007669"/>
    <property type="project" value="TreeGrafter"/>
</dbReference>
<evidence type="ECO:0000313" key="10">
    <source>
        <dbReference type="EMBL" id="KAA6407816.1"/>
    </source>
</evidence>
<dbReference type="OrthoDB" id="10006946at2759"/>
<organism evidence="10 11">
    <name type="scientific">Lasallia pustulata</name>
    <dbReference type="NCBI Taxonomy" id="136370"/>
    <lineage>
        <taxon>Eukaryota</taxon>
        <taxon>Fungi</taxon>
        <taxon>Dikarya</taxon>
        <taxon>Ascomycota</taxon>
        <taxon>Pezizomycotina</taxon>
        <taxon>Lecanoromycetes</taxon>
        <taxon>OSLEUM clade</taxon>
        <taxon>Umbilicariomycetidae</taxon>
        <taxon>Umbilicariales</taxon>
        <taxon>Umbilicariaceae</taxon>
        <taxon>Lasallia</taxon>
    </lineage>
</organism>
<dbReference type="InterPro" id="IPR013130">
    <property type="entry name" value="Fe3_Rdtase_TM_dom"/>
</dbReference>
<feature type="transmembrane region" description="Helical" evidence="8">
    <location>
        <begin position="267"/>
        <end position="284"/>
    </location>
</feature>
<dbReference type="EMBL" id="VXIT01000015">
    <property type="protein sequence ID" value="KAA6407816.1"/>
    <property type="molecule type" value="Genomic_DNA"/>
</dbReference>